<evidence type="ECO:0000256" key="7">
    <source>
        <dbReference type="ARBA" id="ARBA00023136"/>
    </source>
</evidence>
<dbReference type="GO" id="GO:0005886">
    <property type="term" value="C:plasma membrane"/>
    <property type="evidence" value="ECO:0007669"/>
    <property type="project" value="UniProtKB-SubCell"/>
</dbReference>
<dbReference type="AlphaFoldDB" id="A0A1E3VNZ7"/>
<protein>
    <recommendedName>
        <fullName evidence="11">Transporter</fullName>
    </recommendedName>
</protein>
<evidence type="ECO:0000256" key="3">
    <source>
        <dbReference type="ARBA" id="ARBA00022448"/>
    </source>
</evidence>
<dbReference type="Pfam" id="PF03547">
    <property type="entry name" value="Mem_trans"/>
    <property type="match status" value="1"/>
</dbReference>
<dbReference type="GO" id="GO:0055085">
    <property type="term" value="P:transmembrane transport"/>
    <property type="evidence" value="ECO:0007669"/>
    <property type="project" value="InterPro"/>
</dbReference>
<comment type="caution">
    <text evidence="9">The sequence shown here is derived from an EMBL/GenBank/DDBJ whole genome shotgun (WGS) entry which is preliminary data.</text>
</comment>
<keyword evidence="10" id="KW-1185">Reference proteome</keyword>
<evidence type="ECO:0000256" key="2">
    <source>
        <dbReference type="ARBA" id="ARBA00010145"/>
    </source>
</evidence>
<reference evidence="9 10" key="1">
    <citation type="journal article" date="2016" name="Environ. Microbiol.">
        <title>New Methyloceanibacter diversity from North Sea sediments includes methanotroph containing solely the soluble methane monooxygenase.</title>
        <authorList>
            <person name="Vekeman B."/>
            <person name="Kerckhof F.M."/>
            <person name="Cremers G."/>
            <person name="de Vos P."/>
            <person name="Vandamme P."/>
            <person name="Boon N."/>
            <person name="Op den Camp H.J."/>
            <person name="Heylen K."/>
        </authorList>
    </citation>
    <scope>NUCLEOTIDE SEQUENCE [LARGE SCALE GENOMIC DNA]</scope>
    <source>
        <strain evidence="9 10">R-67176</strain>
    </source>
</reference>
<evidence type="ECO:0000256" key="8">
    <source>
        <dbReference type="SAM" id="Phobius"/>
    </source>
</evidence>
<keyword evidence="3" id="KW-0813">Transport</keyword>
<dbReference type="PANTHER" id="PTHR36838">
    <property type="entry name" value="AUXIN EFFLUX CARRIER FAMILY PROTEIN"/>
    <property type="match status" value="1"/>
</dbReference>
<organism evidence="9 10">
    <name type="scientific">Methyloceanibacter stevinii</name>
    <dbReference type="NCBI Taxonomy" id="1774970"/>
    <lineage>
        <taxon>Bacteria</taxon>
        <taxon>Pseudomonadati</taxon>
        <taxon>Pseudomonadota</taxon>
        <taxon>Alphaproteobacteria</taxon>
        <taxon>Hyphomicrobiales</taxon>
        <taxon>Hyphomicrobiaceae</taxon>
        <taxon>Methyloceanibacter</taxon>
    </lineage>
</organism>
<proteinExistence type="inferred from homology"/>
<evidence type="ECO:0000256" key="5">
    <source>
        <dbReference type="ARBA" id="ARBA00022692"/>
    </source>
</evidence>
<dbReference type="Proteomes" id="UP000094172">
    <property type="component" value="Unassembled WGS sequence"/>
</dbReference>
<feature type="transmembrane region" description="Helical" evidence="8">
    <location>
        <begin position="125"/>
        <end position="145"/>
    </location>
</feature>
<dbReference type="STRING" id="1774970.AUC70_06035"/>
<keyword evidence="6 8" id="KW-1133">Transmembrane helix</keyword>
<dbReference type="InterPro" id="IPR004776">
    <property type="entry name" value="Mem_transp_PIN-like"/>
</dbReference>
<keyword evidence="5 8" id="KW-0812">Transmembrane</keyword>
<dbReference type="PANTHER" id="PTHR36838:SF3">
    <property type="entry name" value="TRANSPORTER AUXIN EFFLUX CARRIER EC FAMILY"/>
    <property type="match status" value="1"/>
</dbReference>
<keyword evidence="7 8" id="KW-0472">Membrane</keyword>
<comment type="subcellular location">
    <subcellularLocation>
        <location evidence="1">Cell membrane</location>
        <topology evidence="1">Multi-pass membrane protein</topology>
    </subcellularLocation>
</comment>
<evidence type="ECO:0000313" key="9">
    <source>
        <dbReference type="EMBL" id="ODR95250.1"/>
    </source>
</evidence>
<feature type="transmembrane region" description="Helical" evidence="8">
    <location>
        <begin position="195"/>
        <end position="217"/>
    </location>
</feature>
<feature type="transmembrane region" description="Helical" evidence="8">
    <location>
        <begin position="99"/>
        <end position="119"/>
    </location>
</feature>
<accession>A0A1E3VNZ7</accession>
<evidence type="ECO:0000256" key="6">
    <source>
        <dbReference type="ARBA" id="ARBA00022989"/>
    </source>
</evidence>
<sequence>MLSMVTVVLPVFAIILAGFGARKVGVLGPHASLDLNRYVSYLALPALLFDVMAGADWGNLDLMEFVAIFALSSTVIYGVTVVLCLFARNNLSDASVDGLGAAYSNTGYMGIPLCLLVLGTDSLPAVTLAAVATTVVLFAIAIVLVEAGRQTQPRGVAIVLTVGGSLIRNPLIIAPLLGGIWAAAGLPMPMALDSFLDLLGASAAPCALVSLGLFFADSSKESTGRIWSKAALLSTGKLLVHPALTWVLAMFFGLPPFLAGIAVLLSALPTGTGPFMLAELYGRETVTTSSAVMLSTLVSLVTITFLLYWGGYAELEIATR</sequence>
<dbReference type="EMBL" id="LPWE01000011">
    <property type="protein sequence ID" value="ODR95250.1"/>
    <property type="molecule type" value="Genomic_DNA"/>
</dbReference>
<feature type="transmembrane region" description="Helical" evidence="8">
    <location>
        <begin position="238"/>
        <end position="268"/>
    </location>
</feature>
<comment type="similarity">
    <text evidence="2">Belongs to the auxin efflux carrier (TC 2.A.69) family.</text>
</comment>
<feature type="transmembrane region" description="Helical" evidence="8">
    <location>
        <begin position="288"/>
        <end position="310"/>
    </location>
</feature>
<name>A0A1E3VNZ7_9HYPH</name>
<evidence type="ECO:0008006" key="11">
    <source>
        <dbReference type="Google" id="ProtNLM"/>
    </source>
</evidence>
<keyword evidence="4" id="KW-1003">Cell membrane</keyword>
<gene>
    <name evidence="9" type="ORF">AUC70_06035</name>
</gene>
<evidence type="ECO:0000256" key="1">
    <source>
        <dbReference type="ARBA" id="ARBA00004651"/>
    </source>
</evidence>
<dbReference type="InterPro" id="IPR038770">
    <property type="entry name" value="Na+/solute_symporter_sf"/>
</dbReference>
<evidence type="ECO:0000313" key="10">
    <source>
        <dbReference type="Proteomes" id="UP000094172"/>
    </source>
</evidence>
<evidence type="ECO:0000256" key="4">
    <source>
        <dbReference type="ARBA" id="ARBA00022475"/>
    </source>
</evidence>
<feature type="transmembrane region" description="Helical" evidence="8">
    <location>
        <begin position="157"/>
        <end position="183"/>
    </location>
</feature>
<feature type="transmembrane region" description="Helical" evidence="8">
    <location>
        <begin position="65"/>
        <end position="87"/>
    </location>
</feature>
<dbReference type="Gene3D" id="1.20.1530.20">
    <property type="match status" value="1"/>
</dbReference>